<reference evidence="3" key="1">
    <citation type="submission" date="2016-10" db="EMBL/GenBank/DDBJ databases">
        <authorList>
            <person name="Varghese N."/>
            <person name="Submissions S."/>
        </authorList>
    </citation>
    <scope>NUCLEOTIDE SEQUENCE [LARGE SCALE GENOMIC DNA]</scope>
    <source>
        <strain evidence="3">2SM5</strain>
    </source>
</reference>
<evidence type="ECO:0000259" key="1">
    <source>
        <dbReference type="Pfam" id="PF05598"/>
    </source>
</evidence>
<dbReference type="STRING" id="797277.SAMN05216198_1385"/>
<accession>A0A1H1Q4X8</accession>
<feature type="domain" description="Transposase InsH N-terminal" evidence="1">
    <location>
        <begin position="62"/>
        <end position="155"/>
    </location>
</feature>
<dbReference type="Pfam" id="PF05598">
    <property type="entry name" value="DUF772"/>
    <property type="match status" value="1"/>
</dbReference>
<proteinExistence type="predicted"/>
<dbReference type="RefSeq" id="WP_090272636.1">
    <property type="nucleotide sequence ID" value="NZ_LT629748.1"/>
</dbReference>
<dbReference type="AlphaFoldDB" id="A0A1H1Q4X8"/>
<protein>
    <recommendedName>
        <fullName evidence="1">Transposase InsH N-terminal domain-containing protein</fullName>
    </recommendedName>
</protein>
<keyword evidence="3" id="KW-1185">Reference proteome</keyword>
<evidence type="ECO:0000313" key="2">
    <source>
        <dbReference type="EMBL" id="SDS18548.1"/>
    </source>
</evidence>
<sequence length="279" mass="31057">MKKVPKKAITRKGFTSHISMYELNRELSTHISTALKQPLHVYRYSSPCVCIISADLWARMNSLNSYVPVNHVLAGLRSEIDAELIKRCKDLYALADRCVSGANLPLVIRAWVLQILHSFNHAELVRTRLVHDMLWRWFVGCEGQSDCLPDETLFVQDMALVSADPNVIDVIYHCLNDNPLLKGGSSELRPNLGLLQSLYAKHFGRNITDADGDEAKWKSPFSTAAYWDMEGFADTRNVVFIGTGTDIFSVLPSVSVNGALSKPLPGQPTATVVDILSKK</sequence>
<organism evidence="2 3">
    <name type="scientific">Halopseudomonas litoralis</name>
    <dbReference type="NCBI Taxonomy" id="797277"/>
    <lineage>
        <taxon>Bacteria</taxon>
        <taxon>Pseudomonadati</taxon>
        <taxon>Pseudomonadota</taxon>
        <taxon>Gammaproteobacteria</taxon>
        <taxon>Pseudomonadales</taxon>
        <taxon>Pseudomonadaceae</taxon>
        <taxon>Halopseudomonas</taxon>
    </lineage>
</organism>
<name>A0A1H1Q4X8_9GAMM</name>
<gene>
    <name evidence="2" type="ORF">SAMN05216198_1385</name>
</gene>
<dbReference type="EMBL" id="LT629748">
    <property type="protein sequence ID" value="SDS18548.1"/>
    <property type="molecule type" value="Genomic_DNA"/>
</dbReference>
<dbReference type="Proteomes" id="UP000243426">
    <property type="component" value="Chromosome I"/>
</dbReference>
<dbReference type="InterPro" id="IPR008490">
    <property type="entry name" value="Transposase_InsH_N"/>
</dbReference>
<evidence type="ECO:0000313" key="3">
    <source>
        <dbReference type="Proteomes" id="UP000243426"/>
    </source>
</evidence>
<dbReference type="OrthoDB" id="9182628at2"/>